<gene>
    <name evidence="1" type="ordered locus">Desti_2450</name>
</gene>
<dbReference type="EMBL" id="CP003360">
    <property type="protein sequence ID" value="AFM25132.1"/>
    <property type="molecule type" value="Genomic_DNA"/>
</dbReference>
<accession>I4C6E1</accession>
<evidence type="ECO:0000313" key="1">
    <source>
        <dbReference type="EMBL" id="AFM25132.1"/>
    </source>
</evidence>
<dbReference type="RefSeq" id="WP_014810274.1">
    <property type="nucleotide sequence ID" value="NC_018025.1"/>
</dbReference>
<reference evidence="2" key="1">
    <citation type="submission" date="2012-06" db="EMBL/GenBank/DDBJ databases">
        <title>Complete sequence of chromosome of Desulfomonile tiedjei DSM 6799.</title>
        <authorList>
            <person name="Lucas S."/>
            <person name="Copeland A."/>
            <person name="Lapidus A."/>
            <person name="Glavina del Rio T."/>
            <person name="Dalin E."/>
            <person name="Tice H."/>
            <person name="Bruce D."/>
            <person name="Goodwin L."/>
            <person name="Pitluck S."/>
            <person name="Peters L."/>
            <person name="Ovchinnikova G."/>
            <person name="Zeytun A."/>
            <person name="Lu M."/>
            <person name="Kyrpides N."/>
            <person name="Mavromatis K."/>
            <person name="Ivanova N."/>
            <person name="Brettin T."/>
            <person name="Detter J.C."/>
            <person name="Han C."/>
            <person name="Larimer F."/>
            <person name="Land M."/>
            <person name="Hauser L."/>
            <person name="Markowitz V."/>
            <person name="Cheng J.-F."/>
            <person name="Hugenholtz P."/>
            <person name="Woyke T."/>
            <person name="Wu D."/>
            <person name="Spring S."/>
            <person name="Schroeder M."/>
            <person name="Brambilla E."/>
            <person name="Klenk H.-P."/>
            <person name="Eisen J.A."/>
        </authorList>
    </citation>
    <scope>NUCLEOTIDE SEQUENCE [LARGE SCALE GENOMIC DNA]</scope>
    <source>
        <strain evidence="2">ATCC 49306 / DSM 6799 / DCB-1</strain>
    </source>
</reference>
<name>I4C6E1_DESTA</name>
<dbReference type="HOGENOM" id="CLU_3060940_0_0_7"/>
<dbReference type="Proteomes" id="UP000006055">
    <property type="component" value="Chromosome"/>
</dbReference>
<sequence length="53" mass="5924">MSDETAYKLELRRIATLSGIRIPRVRERIRTIYGVHVNEAAGAGSSPEILLGW</sequence>
<proteinExistence type="predicted"/>
<dbReference type="AlphaFoldDB" id="I4C6E1"/>
<evidence type="ECO:0000313" key="2">
    <source>
        <dbReference type="Proteomes" id="UP000006055"/>
    </source>
</evidence>
<dbReference type="KEGG" id="dti:Desti_2450"/>
<keyword evidence="2" id="KW-1185">Reference proteome</keyword>
<protein>
    <submittedName>
        <fullName evidence="1">Uncharacterized protein</fullName>
    </submittedName>
</protein>
<organism evidence="1 2">
    <name type="scientific">Desulfomonile tiedjei (strain ATCC 49306 / DSM 6799 / DCB-1)</name>
    <dbReference type="NCBI Taxonomy" id="706587"/>
    <lineage>
        <taxon>Bacteria</taxon>
        <taxon>Pseudomonadati</taxon>
        <taxon>Thermodesulfobacteriota</taxon>
        <taxon>Desulfomonilia</taxon>
        <taxon>Desulfomonilales</taxon>
        <taxon>Desulfomonilaceae</taxon>
        <taxon>Desulfomonile</taxon>
    </lineage>
</organism>